<evidence type="ECO:0000313" key="4">
    <source>
        <dbReference type="Proteomes" id="UP000001883"/>
    </source>
</evidence>
<dbReference type="eggNOG" id="ENOG5033M65">
    <property type="taxonomic scope" value="Bacteria"/>
</dbReference>
<feature type="compositionally biased region" description="Low complexity" evidence="1">
    <location>
        <begin position="56"/>
        <end position="81"/>
    </location>
</feature>
<keyword evidence="4" id="KW-1185">Reference proteome</keyword>
<dbReference type="EMBL" id="AP011540">
    <property type="protein sequence ID" value="BAI65043.1"/>
    <property type="molecule type" value="Genomic_DNA"/>
</dbReference>
<protein>
    <submittedName>
        <fullName evidence="3">N-acetylglucosamine-1-phosphate uridyltransferase</fullName>
    </submittedName>
</protein>
<reference evidence="3 4" key="3">
    <citation type="journal article" date="2010" name="Sequencing">
        <title>Complete Genome Sequence of Rothia mucilaginosa DY-18: A Clinical Isolate with Dense Meshwork-Like Structures from a Persistent Apical Periodontitis Lesion.</title>
        <authorList>
            <person name="Yamane K."/>
            <person name="Nambu T."/>
            <person name="Yamanaka T."/>
            <person name="Mashimo C."/>
            <person name="Sugimori C."/>
            <person name="Leung K.-P."/>
            <person name="Fukushima H."/>
        </authorList>
    </citation>
    <scope>NUCLEOTIDE SEQUENCE [LARGE SCALE GENOMIC DNA]</scope>
    <source>
        <strain evidence="3 4">DY-18</strain>
    </source>
</reference>
<keyword evidence="3" id="KW-0808">Transferase</keyword>
<dbReference type="AlphaFoldDB" id="D2NTR7"/>
<dbReference type="InterPro" id="IPR046281">
    <property type="entry name" value="DUF6318"/>
</dbReference>
<sequence>MWRDLLCIGSNEGLPMTTFFTRRTLLGVGATGVLAALTACASDIRPLSQGSGGSSGSASNAASGATSGAASSSVSASASPSPTDDHTPGSYVGPIKFNNYERSGTYIPASAEAPAQNVPKPLIPEKMKENSPEGAYALMGYWLASQNYLILTGDVEPLMKADPAKAFLRNSRTMIKLYESGLGWIYGSDQPYKIEIAENELQPVANKPDRYEWLVTVAYDAAAKYHIEGEPDATIVEEEKTIPRTTKFIMEYKEGMWRMLLNNDS</sequence>
<dbReference type="Proteomes" id="UP000001883">
    <property type="component" value="Chromosome"/>
</dbReference>
<proteinExistence type="predicted"/>
<dbReference type="HOGENOM" id="CLU_071295_0_0_11"/>
<evidence type="ECO:0000256" key="1">
    <source>
        <dbReference type="SAM" id="MobiDB-lite"/>
    </source>
</evidence>
<evidence type="ECO:0000259" key="2">
    <source>
        <dbReference type="Pfam" id="PF19843"/>
    </source>
</evidence>
<feature type="region of interest" description="Disordered" evidence="1">
    <location>
        <begin position="47"/>
        <end position="94"/>
    </location>
</feature>
<organism evidence="3 4">
    <name type="scientific">Rothia mucilaginosa (strain DY-18)</name>
    <name type="common">Stomatococcus mucilaginosus</name>
    <dbReference type="NCBI Taxonomy" id="680646"/>
    <lineage>
        <taxon>Bacteria</taxon>
        <taxon>Bacillati</taxon>
        <taxon>Actinomycetota</taxon>
        <taxon>Actinomycetes</taxon>
        <taxon>Micrococcales</taxon>
        <taxon>Micrococcaceae</taxon>
        <taxon>Rothia</taxon>
    </lineage>
</organism>
<accession>D2NTR7</accession>
<evidence type="ECO:0000313" key="3">
    <source>
        <dbReference type="EMBL" id="BAI65043.1"/>
    </source>
</evidence>
<dbReference type="Pfam" id="PF19843">
    <property type="entry name" value="DUF6318"/>
    <property type="match status" value="1"/>
</dbReference>
<dbReference type="KEGG" id="rmu:RMDY18_12110"/>
<reference evidence="4" key="1">
    <citation type="submission" date="2009-07" db="EMBL/GenBank/DDBJ databases">
        <title>Complete genome sequence of Rothia mucilaginosa DJ.</title>
        <authorList>
            <person name="Yamane K."/>
            <person name="Nambu T."/>
            <person name="Mashimo C."/>
            <person name="Sugimori C."/>
            <person name="Yamanaka T."/>
            <person name="Leung K."/>
            <person name="Fukushima H."/>
        </authorList>
    </citation>
    <scope>NUCLEOTIDE SEQUENCE [LARGE SCALE GENOMIC DNA]</scope>
    <source>
        <strain evidence="4">DY-18</strain>
    </source>
</reference>
<name>D2NTR7_ROTMD</name>
<gene>
    <name evidence="3" type="ordered locus">RMDY18_12110</name>
</gene>
<dbReference type="GO" id="GO:0016740">
    <property type="term" value="F:transferase activity"/>
    <property type="evidence" value="ECO:0007669"/>
    <property type="project" value="UniProtKB-KW"/>
</dbReference>
<feature type="domain" description="DUF6318" evidence="2">
    <location>
        <begin position="104"/>
        <end position="260"/>
    </location>
</feature>
<reference evidence="3 4" key="2">
    <citation type="journal article" date="2010" name="J Osaka Dent Univ">
        <title>Isolation and identification of Rothia mucilaginosa from persistent apical periodontitis lesions.</title>
        <authorList>
            <person name="Yamane K."/>
            <person name="Yoshida M."/>
            <person name="Fujihira T."/>
            <person name="Baba T."/>
            <person name="Tsuji N."/>
            <person name="Hayashi H."/>
            <person name="Sugimori C."/>
            <person name="Yamanaka T."/>
            <person name="Mashimo C."/>
            <person name="Nambu T."/>
            <person name="Kawai H."/>
            <person name="Fukushima H."/>
        </authorList>
    </citation>
    <scope>NUCLEOTIDE SEQUENCE [LARGE SCALE GENOMIC DNA]</scope>
    <source>
        <strain evidence="3 4">DY-18</strain>
    </source>
</reference>